<dbReference type="Pfam" id="PF08281">
    <property type="entry name" value="Sigma70_r4_2"/>
    <property type="match status" value="1"/>
</dbReference>
<dbReference type="GO" id="GO:0016987">
    <property type="term" value="F:sigma factor activity"/>
    <property type="evidence" value="ECO:0007669"/>
    <property type="project" value="UniProtKB-KW"/>
</dbReference>
<proteinExistence type="inferred from homology"/>
<dbReference type="RefSeq" id="WP_073386634.1">
    <property type="nucleotide sequence ID" value="NZ_FQXK01000010.1"/>
</dbReference>
<evidence type="ECO:0000256" key="2">
    <source>
        <dbReference type="ARBA" id="ARBA00023015"/>
    </source>
</evidence>
<comment type="similarity">
    <text evidence="1">Belongs to the sigma-70 factor family. ECF subfamily.</text>
</comment>
<dbReference type="InterPro" id="IPR013325">
    <property type="entry name" value="RNA_pol_sigma_r2"/>
</dbReference>
<dbReference type="Proteomes" id="UP000184278">
    <property type="component" value="Unassembled WGS sequence"/>
</dbReference>
<keyword evidence="4" id="KW-0804">Transcription</keyword>
<protein>
    <submittedName>
        <fullName evidence="7">RNA polymerase sigma-70 factor, ECF subfamily</fullName>
    </submittedName>
</protein>
<dbReference type="EMBL" id="FQXK01000010">
    <property type="protein sequence ID" value="SHI04935.1"/>
    <property type="molecule type" value="Genomic_DNA"/>
</dbReference>
<dbReference type="InterPro" id="IPR013324">
    <property type="entry name" value="RNA_pol_sigma_r3/r4-like"/>
</dbReference>
<evidence type="ECO:0000256" key="3">
    <source>
        <dbReference type="ARBA" id="ARBA00023082"/>
    </source>
</evidence>
<dbReference type="STRING" id="1121131.SAMN02745229_01412"/>
<dbReference type="Gene3D" id="1.10.10.10">
    <property type="entry name" value="Winged helix-like DNA-binding domain superfamily/Winged helix DNA-binding domain"/>
    <property type="match status" value="1"/>
</dbReference>
<keyword evidence="3" id="KW-0731">Sigma factor</keyword>
<dbReference type="Pfam" id="PF04542">
    <property type="entry name" value="Sigma70_r2"/>
    <property type="match status" value="1"/>
</dbReference>
<organism evidence="7 8">
    <name type="scientific">Butyrivibrio fibrisolvens DSM 3071</name>
    <dbReference type="NCBI Taxonomy" id="1121131"/>
    <lineage>
        <taxon>Bacteria</taxon>
        <taxon>Bacillati</taxon>
        <taxon>Bacillota</taxon>
        <taxon>Clostridia</taxon>
        <taxon>Lachnospirales</taxon>
        <taxon>Lachnospiraceae</taxon>
        <taxon>Butyrivibrio</taxon>
    </lineage>
</organism>
<dbReference type="PANTHER" id="PTHR43133:SF60">
    <property type="entry name" value="RNA POLYMERASE SIGMA FACTOR SIGV"/>
    <property type="match status" value="1"/>
</dbReference>
<evidence type="ECO:0000256" key="4">
    <source>
        <dbReference type="ARBA" id="ARBA00023163"/>
    </source>
</evidence>
<dbReference type="SUPFAM" id="SSF88659">
    <property type="entry name" value="Sigma3 and sigma4 domains of RNA polymerase sigma factors"/>
    <property type="match status" value="1"/>
</dbReference>
<dbReference type="GO" id="GO:0006352">
    <property type="term" value="P:DNA-templated transcription initiation"/>
    <property type="evidence" value="ECO:0007669"/>
    <property type="project" value="InterPro"/>
</dbReference>
<evidence type="ECO:0000256" key="1">
    <source>
        <dbReference type="ARBA" id="ARBA00010641"/>
    </source>
</evidence>
<dbReference type="PANTHER" id="PTHR43133">
    <property type="entry name" value="RNA POLYMERASE ECF-TYPE SIGMA FACTO"/>
    <property type="match status" value="1"/>
</dbReference>
<keyword evidence="8" id="KW-1185">Reference proteome</keyword>
<dbReference type="InterPro" id="IPR014284">
    <property type="entry name" value="RNA_pol_sigma-70_dom"/>
</dbReference>
<dbReference type="GeneID" id="89511495"/>
<dbReference type="AlphaFoldDB" id="A0A1M5XYN6"/>
<gene>
    <name evidence="7" type="ORF">SAMN02745229_01412</name>
</gene>
<dbReference type="GO" id="GO:0003677">
    <property type="term" value="F:DNA binding"/>
    <property type="evidence" value="ECO:0007669"/>
    <property type="project" value="InterPro"/>
</dbReference>
<dbReference type="SUPFAM" id="SSF88946">
    <property type="entry name" value="Sigma2 domain of RNA polymerase sigma factors"/>
    <property type="match status" value="1"/>
</dbReference>
<feature type="domain" description="RNA polymerase sigma-70 region 2" evidence="5">
    <location>
        <begin position="22"/>
        <end position="88"/>
    </location>
</feature>
<evidence type="ECO:0000313" key="7">
    <source>
        <dbReference type="EMBL" id="SHI04935.1"/>
    </source>
</evidence>
<dbReference type="OrthoDB" id="9795666at2"/>
<keyword evidence="2" id="KW-0805">Transcription regulation</keyword>
<reference evidence="8" key="1">
    <citation type="submission" date="2016-11" db="EMBL/GenBank/DDBJ databases">
        <authorList>
            <person name="Varghese N."/>
            <person name="Submissions S."/>
        </authorList>
    </citation>
    <scope>NUCLEOTIDE SEQUENCE [LARGE SCALE GENOMIC DNA]</scope>
    <source>
        <strain evidence="8">DSM 3071</strain>
    </source>
</reference>
<evidence type="ECO:0000259" key="5">
    <source>
        <dbReference type="Pfam" id="PF04542"/>
    </source>
</evidence>
<dbReference type="InterPro" id="IPR013249">
    <property type="entry name" value="RNA_pol_sigma70_r4_t2"/>
</dbReference>
<dbReference type="Gene3D" id="1.10.1740.10">
    <property type="match status" value="1"/>
</dbReference>
<sequence length="176" mass="20974">MNQEQRHIKAAKEGDLSALNDLIRSYYLEIYKYCFWHIKNKEQAEDITQETFYKAIRFLNAYKNIGTFRAFLYKIALNTCIDYQKKKTEQPSEHIPEIIYEESGFKQSEDTLDFEKFLVPLNDRQKELVILRFGQDLSFREIAEVTGSKLRTVQTEIRRSLKKIEQHTGKEPRSHE</sequence>
<dbReference type="NCBIfam" id="TIGR02937">
    <property type="entry name" value="sigma70-ECF"/>
    <property type="match status" value="1"/>
</dbReference>
<evidence type="ECO:0000313" key="8">
    <source>
        <dbReference type="Proteomes" id="UP000184278"/>
    </source>
</evidence>
<name>A0A1M5XYN6_BUTFI</name>
<accession>A0A1M5XYN6</accession>
<dbReference type="InterPro" id="IPR039425">
    <property type="entry name" value="RNA_pol_sigma-70-like"/>
</dbReference>
<dbReference type="CDD" id="cd06171">
    <property type="entry name" value="Sigma70_r4"/>
    <property type="match status" value="1"/>
</dbReference>
<dbReference type="InterPro" id="IPR036388">
    <property type="entry name" value="WH-like_DNA-bd_sf"/>
</dbReference>
<dbReference type="InterPro" id="IPR007627">
    <property type="entry name" value="RNA_pol_sigma70_r2"/>
</dbReference>
<evidence type="ECO:0000259" key="6">
    <source>
        <dbReference type="Pfam" id="PF08281"/>
    </source>
</evidence>
<feature type="domain" description="RNA polymerase sigma factor 70 region 4 type 2" evidence="6">
    <location>
        <begin position="121"/>
        <end position="164"/>
    </location>
</feature>